<accession>A0A229YJ66</accession>
<feature type="compositionally biased region" description="Basic and acidic residues" evidence="1">
    <location>
        <begin position="109"/>
        <end position="131"/>
    </location>
</feature>
<protein>
    <submittedName>
        <fullName evidence="2">Uncharacterized protein</fullName>
    </submittedName>
</protein>
<dbReference type="STRING" id="1245748.A0A229YJ66"/>
<dbReference type="EMBL" id="NIDN02000203">
    <property type="protein sequence ID" value="RLL94466.1"/>
    <property type="molecule type" value="Genomic_DNA"/>
</dbReference>
<dbReference type="Proteomes" id="UP000215289">
    <property type="component" value="Unassembled WGS sequence"/>
</dbReference>
<name>A0A229YJ66_9EURO</name>
<evidence type="ECO:0000256" key="1">
    <source>
        <dbReference type="SAM" id="MobiDB-lite"/>
    </source>
</evidence>
<dbReference type="PANTHER" id="PTHR39475">
    <property type="entry name" value="CONIDIATION-SPECIFIC PROTEIN 6"/>
    <property type="match status" value="1"/>
</dbReference>
<dbReference type="OrthoDB" id="3358750at2759"/>
<reference evidence="2 3" key="1">
    <citation type="submission" date="2018-08" db="EMBL/GenBank/DDBJ databases">
        <title>Draft genome sequences of two Aspergillus turcosus clinical strains isolated from bronchoalveolar lavage fluid: one azole-susceptible and the other azole-resistant.</title>
        <authorList>
            <person name="Parent-Michaud M."/>
            <person name="Dufresne P.J."/>
            <person name="Fournier E."/>
            <person name="Martineau C."/>
            <person name="Moreira S."/>
            <person name="Perkins V."/>
            <person name="De Repentigny L."/>
            <person name="Dufresne S.F."/>
        </authorList>
    </citation>
    <scope>NUCLEOTIDE SEQUENCE [LARGE SCALE GENOMIC DNA]</scope>
    <source>
        <strain evidence="2">HMR AF 1038</strain>
    </source>
</reference>
<proteinExistence type="predicted"/>
<feature type="region of interest" description="Disordered" evidence="1">
    <location>
        <begin position="1"/>
        <end position="131"/>
    </location>
</feature>
<dbReference type="AlphaFoldDB" id="A0A229YJ66"/>
<gene>
    <name evidence="2" type="ORF">CFD26_102469</name>
</gene>
<evidence type="ECO:0000313" key="3">
    <source>
        <dbReference type="Proteomes" id="UP000215289"/>
    </source>
</evidence>
<evidence type="ECO:0000313" key="2">
    <source>
        <dbReference type="EMBL" id="RLL94466.1"/>
    </source>
</evidence>
<sequence>MSGSGTKGNQKSGSSYAGGGQSNVGQPSIYEAGDQRNEPQSVINERERYHEGPRKSHRDLDSKDERSIANKLASAEQHPNRKTPYENEAELSKKDPTAPATLHGNEPSKGAKIDKELQQDDEQRLREKGQK</sequence>
<dbReference type="PANTHER" id="PTHR39475:SF1">
    <property type="entry name" value="CONIDIATION-SPECIFIC PROTEIN 6"/>
    <property type="match status" value="1"/>
</dbReference>
<feature type="compositionally biased region" description="Polar residues" evidence="1">
    <location>
        <begin position="1"/>
        <end position="15"/>
    </location>
</feature>
<organism evidence="2 3">
    <name type="scientific">Aspergillus turcosus</name>
    <dbReference type="NCBI Taxonomy" id="1245748"/>
    <lineage>
        <taxon>Eukaryota</taxon>
        <taxon>Fungi</taxon>
        <taxon>Dikarya</taxon>
        <taxon>Ascomycota</taxon>
        <taxon>Pezizomycotina</taxon>
        <taxon>Eurotiomycetes</taxon>
        <taxon>Eurotiomycetidae</taxon>
        <taxon>Eurotiales</taxon>
        <taxon>Aspergillaceae</taxon>
        <taxon>Aspergillus</taxon>
        <taxon>Aspergillus subgen. Fumigati</taxon>
    </lineage>
</organism>
<feature type="compositionally biased region" description="Basic and acidic residues" evidence="1">
    <location>
        <begin position="44"/>
        <end position="68"/>
    </location>
</feature>
<keyword evidence="3" id="KW-1185">Reference proteome</keyword>
<comment type="caution">
    <text evidence="2">The sequence shown here is derived from an EMBL/GenBank/DDBJ whole genome shotgun (WGS) entry which is preliminary data.</text>
</comment>